<dbReference type="AlphaFoldDB" id="A0A1G9Y4L5"/>
<organism evidence="1 2">
    <name type="scientific">Allokutzneria albata</name>
    <name type="common">Kibdelosporangium albatum</name>
    <dbReference type="NCBI Taxonomy" id="211114"/>
    <lineage>
        <taxon>Bacteria</taxon>
        <taxon>Bacillati</taxon>
        <taxon>Actinomycetota</taxon>
        <taxon>Actinomycetes</taxon>
        <taxon>Pseudonocardiales</taxon>
        <taxon>Pseudonocardiaceae</taxon>
        <taxon>Allokutzneria</taxon>
    </lineage>
</organism>
<accession>A0A1G9Y4L5</accession>
<sequence length="53" mass="6011">MCQRVTCSKCGKPTYRGCGNHVEQVLGDVPRAERCSCSAEAPPRRSWWPFGRR</sequence>
<dbReference type="Proteomes" id="UP000183376">
    <property type="component" value="Chromosome I"/>
</dbReference>
<keyword evidence="2" id="KW-1185">Reference proteome</keyword>
<dbReference type="STRING" id="211114.SAMN04489726_4595"/>
<name>A0A1G9Y4L5_ALLAB</name>
<reference evidence="1 2" key="1">
    <citation type="submission" date="2016-10" db="EMBL/GenBank/DDBJ databases">
        <authorList>
            <person name="de Groot N.N."/>
        </authorList>
    </citation>
    <scope>NUCLEOTIDE SEQUENCE [LARGE SCALE GENOMIC DNA]</scope>
    <source>
        <strain evidence="1 2">DSM 44149</strain>
    </source>
</reference>
<protein>
    <submittedName>
        <fullName evidence="1">Uncharacterized protein</fullName>
    </submittedName>
</protein>
<dbReference type="PANTHER" id="PTHR34724:SF2">
    <property type="entry name" value="OS12G0596101 PROTEIN"/>
    <property type="match status" value="1"/>
</dbReference>
<gene>
    <name evidence="1" type="ORF">SAMN04489726_4595</name>
</gene>
<proteinExistence type="predicted"/>
<dbReference type="EMBL" id="LT629701">
    <property type="protein sequence ID" value="SDN03960.1"/>
    <property type="molecule type" value="Genomic_DNA"/>
</dbReference>
<dbReference type="PANTHER" id="PTHR34724">
    <property type="entry name" value="OS12G0596101 PROTEIN"/>
    <property type="match status" value="1"/>
</dbReference>
<evidence type="ECO:0000313" key="2">
    <source>
        <dbReference type="Proteomes" id="UP000183376"/>
    </source>
</evidence>
<evidence type="ECO:0000313" key="1">
    <source>
        <dbReference type="EMBL" id="SDN03960.1"/>
    </source>
</evidence>